<dbReference type="Pfam" id="PF00400">
    <property type="entry name" value="WD40"/>
    <property type="match status" value="2"/>
</dbReference>
<evidence type="ECO:0008006" key="6">
    <source>
        <dbReference type="Google" id="ProtNLM"/>
    </source>
</evidence>
<dbReference type="InterPro" id="IPR050844">
    <property type="entry name" value="Coatomer_complex_subunit"/>
</dbReference>
<accession>A0A921QZW6</accession>
<evidence type="ECO:0000256" key="1">
    <source>
        <dbReference type="ARBA" id="ARBA00022574"/>
    </source>
</evidence>
<evidence type="ECO:0000313" key="5">
    <source>
        <dbReference type="Proteomes" id="UP000807115"/>
    </source>
</evidence>
<evidence type="ECO:0000313" key="4">
    <source>
        <dbReference type="EMBL" id="KAG0530866.1"/>
    </source>
</evidence>
<dbReference type="InterPro" id="IPR001680">
    <property type="entry name" value="WD40_rpt"/>
</dbReference>
<protein>
    <recommendedName>
        <fullName evidence="6">Coatomer WD associated region domain-containing protein</fullName>
    </recommendedName>
</protein>
<comment type="caution">
    <text evidence="4">The sequence shown here is derived from an EMBL/GenBank/DDBJ whole genome shotgun (WGS) entry which is preliminary data.</text>
</comment>
<dbReference type="InterPro" id="IPR036322">
    <property type="entry name" value="WD40_repeat_dom_sf"/>
</dbReference>
<dbReference type="Proteomes" id="UP000807115">
    <property type="component" value="Chromosome 5"/>
</dbReference>
<sequence>MADPLSIVQSILQLVLMVNNMVGTFRHNKEDCHIITELLNRVRAVVEGLSIAEDNSVSDALSDVLNGLEEALKRAMKDIKACQKKNIVLSIIQVDDIANMLRRVQDDLSRNLNVAAFAIAAYNTSMLDGIKENVAALRADIASKRSIPAIVTKEIPAALPDGDLQREMERLVQTIDLGSYQNDRVKREINKTEFARHEVKVGKNKVLGDSNAPCASLSDGKAMSTSVESLIEQDVKETSISVFKLVDKAHSVVVSPAPSQLQQVISVSEVPGEAGSYKVGFLSSETSKLFGAYAAGASFDSNKETIRCPVTLTNKTEHYVGIWVKPTNEQFTRTAMILEPHSSLVVSVTMKAHESPQDTVKIEALMIVLQSKHDLVELESSIGGKLTMDSGFMAHTKKLQADVYWATLPAIICEPARCPQIMSGSTENMTLITSIDVHPIKTWIATTHKGGTVYIWDYQKQKRVSKLQVTKVPSILAGLIHKYSQYIEEKSAPHWLCSVKFITQEKWLAVGDGDGYIYVYAYADTKLYEVKKFRAYHGKSVDSLAVHPSEPYLLSSSAFDGRIKHWDWSRNWEKIQEFDVTTSGVLKDGVRSLKFNPRDANTFACVTYANRAMVGNIKSSSLTATMKGPFNADYFFAPSHQHLMVTLSSPHDCACVKCTSPNSEIRDLETRKIVHTLGVNGRKTRRVACHPRLPIFATMLDDGTVCLWHASTYRLEKMVHIPDTDSSSHDMVFVTDTNDITRVIVTFESMIAIMEVNMPMER</sequence>
<dbReference type="SMART" id="SM00320">
    <property type="entry name" value="WD40"/>
    <property type="match status" value="4"/>
</dbReference>
<dbReference type="Gene3D" id="2.130.10.10">
    <property type="entry name" value="YVTN repeat-like/Quinoprotein amine dehydrogenase"/>
    <property type="match status" value="1"/>
</dbReference>
<keyword evidence="2" id="KW-0677">Repeat</keyword>
<name>A0A921QZW6_SORBI</name>
<feature type="coiled-coil region" evidence="3">
    <location>
        <begin position="58"/>
        <end position="85"/>
    </location>
</feature>
<keyword evidence="3" id="KW-0175">Coiled coil</keyword>
<reference evidence="4" key="2">
    <citation type="submission" date="2020-10" db="EMBL/GenBank/DDBJ databases">
        <authorList>
            <person name="Cooper E.A."/>
            <person name="Brenton Z.W."/>
            <person name="Flinn B.S."/>
            <person name="Jenkins J."/>
            <person name="Shu S."/>
            <person name="Flowers D."/>
            <person name="Luo F."/>
            <person name="Wang Y."/>
            <person name="Xia P."/>
            <person name="Barry K."/>
            <person name="Daum C."/>
            <person name="Lipzen A."/>
            <person name="Yoshinaga Y."/>
            <person name="Schmutz J."/>
            <person name="Saski C."/>
            <person name="Vermerris W."/>
            <person name="Kresovich S."/>
        </authorList>
    </citation>
    <scope>NUCLEOTIDE SEQUENCE</scope>
</reference>
<dbReference type="Gene3D" id="2.60.40.10">
    <property type="entry name" value="Immunoglobulins"/>
    <property type="match status" value="1"/>
</dbReference>
<dbReference type="EMBL" id="CM027684">
    <property type="protein sequence ID" value="KAG0530866.1"/>
    <property type="molecule type" value="Genomic_DNA"/>
</dbReference>
<dbReference type="InterPro" id="IPR015943">
    <property type="entry name" value="WD40/YVTN_repeat-like_dom_sf"/>
</dbReference>
<dbReference type="PANTHER" id="PTHR19876">
    <property type="entry name" value="COATOMER"/>
    <property type="match status" value="1"/>
</dbReference>
<dbReference type="PANTHER" id="PTHR19876:SF70">
    <property type="entry name" value="COATOMER WD ASSOCIATED REGION DOMAIN-CONTAINING PROTEIN"/>
    <property type="match status" value="1"/>
</dbReference>
<dbReference type="GO" id="GO:0007166">
    <property type="term" value="P:cell surface receptor signaling pathway"/>
    <property type="evidence" value="ECO:0007669"/>
    <property type="project" value="InterPro"/>
</dbReference>
<gene>
    <name evidence="4" type="ORF">BDA96_05G223900</name>
</gene>
<dbReference type="InterPro" id="IPR013783">
    <property type="entry name" value="Ig-like_fold"/>
</dbReference>
<reference evidence="4" key="1">
    <citation type="journal article" date="2019" name="BMC Genomics">
        <title>A new reference genome for Sorghum bicolor reveals high levels of sequence similarity between sweet and grain genotypes: implications for the genetics of sugar metabolism.</title>
        <authorList>
            <person name="Cooper E.A."/>
            <person name="Brenton Z.W."/>
            <person name="Flinn B.S."/>
            <person name="Jenkins J."/>
            <person name="Shu S."/>
            <person name="Flowers D."/>
            <person name="Luo F."/>
            <person name="Wang Y."/>
            <person name="Xia P."/>
            <person name="Barry K."/>
            <person name="Daum C."/>
            <person name="Lipzen A."/>
            <person name="Yoshinaga Y."/>
            <person name="Schmutz J."/>
            <person name="Saski C."/>
            <person name="Vermerris W."/>
            <person name="Kresovich S."/>
        </authorList>
    </citation>
    <scope>NUCLEOTIDE SEQUENCE</scope>
</reference>
<evidence type="ECO:0000256" key="2">
    <source>
        <dbReference type="ARBA" id="ARBA00022737"/>
    </source>
</evidence>
<evidence type="ECO:0000256" key="3">
    <source>
        <dbReference type="SAM" id="Coils"/>
    </source>
</evidence>
<proteinExistence type="predicted"/>
<dbReference type="SUPFAM" id="SSF50978">
    <property type="entry name" value="WD40 repeat-like"/>
    <property type="match status" value="1"/>
</dbReference>
<keyword evidence="1" id="KW-0853">WD repeat</keyword>
<dbReference type="Gene3D" id="1.20.930.20">
    <property type="entry name" value="Adaptor protein Cbl, N-terminal domain"/>
    <property type="match status" value="1"/>
</dbReference>
<dbReference type="InterPro" id="IPR036537">
    <property type="entry name" value="Adaptor_Cbl_N_dom_sf"/>
</dbReference>
<dbReference type="CDD" id="cd21037">
    <property type="entry name" value="MLKL_NTD"/>
    <property type="match status" value="1"/>
</dbReference>
<dbReference type="AlphaFoldDB" id="A0A921QZW6"/>
<organism evidence="4 5">
    <name type="scientific">Sorghum bicolor</name>
    <name type="common">Sorghum</name>
    <name type="synonym">Sorghum vulgare</name>
    <dbReference type="NCBI Taxonomy" id="4558"/>
    <lineage>
        <taxon>Eukaryota</taxon>
        <taxon>Viridiplantae</taxon>
        <taxon>Streptophyta</taxon>
        <taxon>Embryophyta</taxon>
        <taxon>Tracheophyta</taxon>
        <taxon>Spermatophyta</taxon>
        <taxon>Magnoliopsida</taxon>
        <taxon>Liliopsida</taxon>
        <taxon>Poales</taxon>
        <taxon>Poaceae</taxon>
        <taxon>PACMAD clade</taxon>
        <taxon>Panicoideae</taxon>
        <taxon>Andropogonodae</taxon>
        <taxon>Andropogoneae</taxon>
        <taxon>Sorghinae</taxon>
        <taxon>Sorghum</taxon>
    </lineage>
</organism>
<dbReference type="InterPro" id="IPR059179">
    <property type="entry name" value="MLKL-like_MCAfunc"/>
</dbReference>